<dbReference type="KEGG" id="ala:BFG52_08120"/>
<feature type="compositionally biased region" description="Basic and acidic residues" evidence="1">
    <location>
        <begin position="103"/>
        <end position="116"/>
    </location>
</feature>
<protein>
    <submittedName>
        <fullName evidence="2">Uncharacterized protein</fullName>
    </submittedName>
</protein>
<dbReference type="AlphaFoldDB" id="A0A1B2LZF7"/>
<proteinExistence type="predicted"/>
<gene>
    <name evidence="2" type="ORF">BFG52_08120</name>
</gene>
<name>A0A1B2LZF7_9GAMM</name>
<reference evidence="2 3" key="1">
    <citation type="submission" date="2016-08" db="EMBL/GenBank/DDBJ databases">
        <authorList>
            <person name="Seilhamer J.J."/>
        </authorList>
    </citation>
    <scope>NUCLEOTIDE SEQUENCE [LARGE SCALE GENOMIC DNA]</scope>
    <source>
        <strain evidence="2 3">BRTC-1</strain>
    </source>
</reference>
<dbReference type="RefSeq" id="WP_067554534.1">
    <property type="nucleotide sequence ID" value="NZ_CP016895.1"/>
</dbReference>
<dbReference type="STRING" id="1789224.BFG52_08120"/>
<dbReference type="OrthoDB" id="6460161at2"/>
<dbReference type="Proteomes" id="UP000093391">
    <property type="component" value="Chromosome"/>
</dbReference>
<accession>A0A1B2LZF7</accession>
<keyword evidence="3" id="KW-1185">Reference proteome</keyword>
<dbReference type="EMBL" id="CP016895">
    <property type="protein sequence ID" value="AOA58324.1"/>
    <property type="molecule type" value="Genomic_DNA"/>
</dbReference>
<evidence type="ECO:0000313" key="2">
    <source>
        <dbReference type="EMBL" id="AOA58324.1"/>
    </source>
</evidence>
<evidence type="ECO:0000313" key="3">
    <source>
        <dbReference type="Proteomes" id="UP000093391"/>
    </source>
</evidence>
<organism evidence="2 3">
    <name type="scientific">Acinetobacter larvae</name>
    <dbReference type="NCBI Taxonomy" id="1789224"/>
    <lineage>
        <taxon>Bacteria</taxon>
        <taxon>Pseudomonadati</taxon>
        <taxon>Pseudomonadota</taxon>
        <taxon>Gammaproteobacteria</taxon>
        <taxon>Moraxellales</taxon>
        <taxon>Moraxellaceae</taxon>
        <taxon>Acinetobacter</taxon>
    </lineage>
</organism>
<feature type="region of interest" description="Disordered" evidence="1">
    <location>
        <begin position="83"/>
        <end position="116"/>
    </location>
</feature>
<evidence type="ECO:0000256" key="1">
    <source>
        <dbReference type="SAM" id="MobiDB-lite"/>
    </source>
</evidence>
<sequence>MASQPRTRTKAVETVTVGCKLANGFIMQVDNTTLTINGFNKSTVIGSHGITEKVPKDFWEAWLAENKDRKLCTGGFVFAHESAKSTAAEAKEKSDNNSGTEPLDPKDKSTGVEEVD</sequence>